<protein>
    <submittedName>
        <fullName evidence="1">Uncharacterized protein</fullName>
    </submittedName>
</protein>
<sequence>MGCFEATDSIATLQDVYLNVSSLKGAPHAHSESCIAHPQPLGRRFWEEYPWLEILQLEPKLNNMVLSRNGPVHTPFTIQGSCKFPLQNHSICPMQSVVVTALAKLCVTGSNPSW</sequence>
<name>A0AAN9LP10_CANGL</name>
<dbReference type="AlphaFoldDB" id="A0AAN9LP10"/>
<dbReference type="EMBL" id="JAYMYQ010000004">
    <property type="protein sequence ID" value="KAK7339131.1"/>
    <property type="molecule type" value="Genomic_DNA"/>
</dbReference>
<gene>
    <name evidence="1" type="ORF">VNO77_19777</name>
</gene>
<dbReference type="Proteomes" id="UP001367508">
    <property type="component" value="Unassembled WGS sequence"/>
</dbReference>
<evidence type="ECO:0000313" key="1">
    <source>
        <dbReference type="EMBL" id="KAK7339131.1"/>
    </source>
</evidence>
<reference evidence="1 2" key="1">
    <citation type="submission" date="2024-01" db="EMBL/GenBank/DDBJ databases">
        <title>The genomes of 5 underutilized Papilionoideae crops provide insights into root nodulation and disease resistanc.</title>
        <authorList>
            <person name="Jiang F."/>
        </authorList>
    </citation>
    <scope>NUCLEOTIDE SEQUENCE [LARGE SCALE GENOMIC DNA]</scope>
    <source>
        <strain evidence="1">LVBAO_FW01</strain>
        <tissue evidence="1">Leaves</tissue>
    </source>
</reference>
<comment type="caution">
    <text evidence="1">The sequence shown here is derived from an EMBL/GenBank/DDBJ whole genome shotgun (WGS) entry which is preliminary data.</text>
</comment>
<evidence type="ECO:0000313" key="2">
    <source>
        <dbReference type="Proteomes" id="UP001367508"/>
    </source>
</evidence>
<organism evidence="1 2">
    <name type="scientific">Canavalia gladiata</name>
    <name type="common">Sword bean</name>
    <name type="synonym">Dolichos gladiatus</name>
    <dbReference type="NCBI Taxonomy" id="3824"/>
    <lineage>
        <taxon>Eukaryota</taxon>
        <taxon>Viridiplantae</taxon>
        <taxon>Streptophyta</taxon>
        <taxon>Embryophyta</taxon>
        <taxon>Tracheophyta</taxon>
        <taxon>Spermatophyta</taxon>
        <taxon>Magnoliopsida</taxon>
        <taxon>eudicotyledons</taxon>
        <taxon>Gunneridae</taxon>
        <taxon>Pentapetalae</taxon>
        <taxon>rosids</taxon>
        <taxon>fabids</taxon>
        <taxon>Fabales</taxon>
        <taxon>Fabaceae</taxon>
        <taxon>Papilionoideae</taxon>
        <taxon>50 kb inversion clade</taxon>
        <taxon>NPAAA clade</taxon>
        <taxon>indigoferoid/millettioid clade</taxon>
        <taxon>Phaseoleae</taxon>
        <taxon>Canavalia</taxon>
    </lineage>
</organism>
<proteinExistence type="predicted"/>
<accession>A0AAN9LP10</accession>
<keyword evidence="2" id="KW-1185">Reference proteome</keyword>